<sequence>KKKKSKQSYVVSSLNFLSPSHRRRFFSGLTISTRDEIPLSQSPHHLISSLAALTPHHLISSLAALTPHHLISSHLISSHHRRHSSTRDEIPIISSHHGHSQISKQVHLKNVICS</sequence>
<dbReference type="Gramene" id="A04p23220.2_BraZ1">
    <property type="protein sequence ID" value="A04p23220.2_BraZ1.CDS.1"/>
    <property type="gene ID" value="A04g23220.2_BraZ1"/>
</dbReference>
<evidence type="ECO:0000313" key="2">
    <source>
        <dbReference type="EMBL" id="VDD14017.1"/>
    </source>
</evidence>
<feature type="non-terminal residue" evidence="2">
    <location>
        <position position="1"/>
    </location>
</feature>
<accession>A0A3P6C642</accession>
<name>A0A3P6C642_BRACM</name>
<gene>
    <name evidence="2" type="ORF">BRAA04T17750Z</name>
    <name evidence="1" type="ORF">BRAPAZ1V2_A04P23220.2</name>
</gene>
<dbReference type="AlphaFoldDB" id="A0A3P6C642"/>
<reference evidence="2" key="1">
    <citation type="submission" date="2018-11" db="EMBL/GenBank/DDBJ databases">
        <authorList>
            <consortium name="Genoscope - CEA"/>
            <person name="William W."/>
        </authorList>
    </citation>
    <scope>NUCLEOTIDE SEQUENCE</scope>
</reference>
<protein>
    <submittedName>
        <fullName evidence="1">Uncharacterized protein</fullName>
    </submittedName>
</protein>
<dbReference type="EMBL" id="LR031576">
    <property type="protein sequence ID" value="VDD14017.1"/>
    <property type="molecule type" value="Genomic_DNA"/>
</dbReference>
<evidence type="ECO:0000313" key="1">
    <source>
        <dbReference type="EMBL" id="CAG7907421.1"/>
    </source>
</evidence>
<dbReference type="Proteomes" id="UP000694005">
    <property type="component" value="Chromosome A04"/>
</dbReference>
<dbReference type="EMBL" id="LS974620">
    <property type="protein sequence ID" value="CAG7907421.1"/>
    <property type="molecule type" value="Genomic_DNA"/>
</dbReference>
<proteinExistence type="predicted"/>
<organism evidence="2">
    <name type="scientific">Brassica campestris</name>
    <name type="common">Field mustard</name>
    <dbReference type="NCBI Taxonomy" id="3711"/>
    <lineage>
        <taxon>Eukaryota</taxon>
        <taxon>Viridiplantae</taxon>
        <taxon>Streptophyta</taxon>
        <taxon>Embryophyta</taxon>
        <taxon>Tracheophyta</taxon>
        <taxon>Spermatophyta</taxon>
        <taxon>Magnoliopsida</taxon>
        <taxon>eudicotyledons</taxon>
        <taxon>Gunneridae</taxon>
        <taxon>Pentapetalae</taxon>
        <taxon>rosids</taxon>
        <taxon>malvids</taxon>
        <taxon>Brassicales</taxon>
        <taxon>Brassicaceae</taxon>
        <taxon>Brassiceae</taxon>
        <taxon>Brassica</taxon>
    </lineage>
</organism>